<dbReference type="InterPro" id="IPR000953">
    <property type="entry name" value="Chromo/chromo_shadow_dom"/>
</dbReference>
<accession>A0AAW1JRE8</accession>
<dbReference type="Proteomes" id="UP001443914">
    <property type="component" value="Unassembled WGS sequence"/>
</dbReference>
<sequence>MKTLADKRRSERAFTVGDWVWLKLQPYKQGTVCRRVNEKISPKYYGPFRVEDTVGKVAYKLTLPPTVKIHNVFHVSQLKAFRGILPVFPHIPHWLQGMATEDVIRPEAILERKVIKRQKKAAVQYLVHWEGFPVHDASWEFADVLEQQFPEIVRALTET</sequence>
<feature type="domain" description="Chromo" evidence="1">
    <location>
        <begin position="104"/>
        <end position="159"/>
    </location>
</feature>
<dbReference type="PANTHER" id="PTHR46148:SF55">
    <property type="match status" value="1"/>
</dbReference>
<dbReference type="PANTHER" id="PTHR46148">
    <property type="entry name" value="CHROMO DOMAIN-CONTAINING PROTEIN"/>
    <property type="match status" value="1"/>
</dbReference>
<organism evidence="2 3">
    <name type="scientific">Saponaria officinalis</name>
    <name type="common">Common soapwort</name>
    <name type="synonym">Lychnis saponaria</name>
    <dbReference type="NCBI Taxonomy" id="3572"/>
    <lineage>
        <taxon>Eukaryota</taxon>
        <taxon>Viridiplantae</taxon>
        <taxon>Streptophyta</taxon>
        <taxon>Embryophyta</taxon>
        <taxon>Tracheophyta</taxon>
        <taxon>Spermatophyta</taxon>
        <taxon>Magnoliopsida</taxon>
        <taxon>eudicotyledons</taxon>
        <taxon>Gunneridae</taxon>
        <taxon>Pentapetalae</taxon>
        <taxon>Caryophyllales</taxon>
        <taxon>Caryophyllaceae</taxon>
        <taxon>Caryophylleae</taxon>
        <taxon>Saponaria</taxon>
    </lineage>
</organism>
<dbReference type="InterPro" id="IPR016197">
    <property type="entry name" value="Chromo-like_dom_sf"/>
</dbReference>
<dbReference type="SUPFAM" id="SSF54160">
    <property type="entry name" value="Chromo domain-like"/>
    <property type="match status" value="1"/>
</dbReference>
<keyword evidence="3" id="KW-1185">Reference proteome</keyword>
<gene>
    <name evidence="2" type="ORF">RND81_07G129000</name>
</gene>
<dbReference type="Pfam" id="PF00385">
    <property type="entry name" value="Chromo"/>
    <property type="match status" value="1"/>
</dbReference>
<dbReference type="InterPro" id="IPR023780">
    <property type="entry name" value="Chromo_domain"/>
</dbReference>
<protein>
    <recommendedName>
        <fullName evidence="1">Chromo domain-containing protein</fullName>
    </recommendedName>
</protein>
<name>A0AAW1JRE8_SAPOF</name>
<dbReference type="Gene3D" id="2.40.50.40">
    <property type="match status" value="1"/>
</dbReference>
<evidence type="ECO:0000313" key="2">
    <source>
        <dbReference type="EMBL" id="KAK9706486.1"/>
    </source>
</evidence>
<dbReference type="Pfam" id="PF24626">
    <property type="entry name" value="SH3_Tf2-1"/>
    <property type="match status" value="1"/>
</dbReference>
<proteinExistence type="predicted"/>
<comment type="caution">
    <text evidence="2">The sequence shown here is derived from an EMBL/GenBank/DDBJ whole genome shotgun (WGS) entry which is preliminary data.</text>
</comment>
<dbReference type="PROSITE" id="PS50013">
    <property type="entry name" value="CHROMO_2"/>
    <property type="match status" value="1"/>
</dbReference>
<dbReference type="EMBL" id="JBDFQZ010000007">
    <property type="protein sequence ID" value="KAK9706486.1"/>
    <property type="molecule type" value="Genomic_DNA"/>
</dbReference>
<reference evidence="2" key="1">
    <citation type="submission" date="2024-03" db="EMBL/GenBank/DDBJ databases">
        <title>WGS assembly of Saponaria officinalis var. Norfolk2.</title>
        <authorList>
            <person name="Jenkins J."/>
            <person name="Shu S."/>
            <person name="Grimwood J."/>
            <person name="Barry K."/>
            <person name="Goodstein D."/>
            <person name="Schmutz J."/>
            <person name="Leebens-Mack J."/>
            <person name="Osbourn A."/>
        </authorList>
    </citation>
    <scope>NUCLEOTIDE SEQUENCE [LARGE SCALE GENOMIC DNA]</scope>
    <source>
        <strain evidence="2">JIC</strain>
    </source>
</reference>
<dbReference type="AlphaFoldDB" id="A0AAW1JRE8"/>
<evidence type="ECO:0000259" key="1">
    <source>
        <dbReference type="PROSITE" id="PS50013"/>
    </source>
</evidence>
<evidence type="ECO:0000313" key="3">
    <source>
        <dbReference type="Proteomes" id="UP001443914"/>
    </source>
</evidence>
<dbReference type="InterPro" id="IPR056924">
    <property type="entry name" value="SH3_Tf2-1"/>
</dbReference>